<name>A0A2N0YZ13_9BACI</name>
<evidence type="ECO:0000256" key="1">
    <source>
        <dbReference type="SAM" id="Phobius"/>
    </source>
</evidence>
<keyword evidence="1" id="KW-0472">Membrane</keyword>
<dbReference type="AlphaFoldDB" id="A0A2N0YZ13"/>
<dbReference type="Pfam" id="PF09578">
    <property type="entry name" value="Spore_YabQ"/>
    <property type="match status" value="1"/>
</dbReference>
<evidence type="ECO:0000313" key="2">
    <source>
        <dbReference type="EMBL" id="PKG22484.1"/>
    </source>
</evidence>
<feature type="transmembrane region" description="Helical" evidence="1">
    <location>
        <begin position="39"/>
        <end position="62"/>
    </location>
</feature>
<feature type="transmembrane region" description="Helical" evidence="1">
    <location>
        <begin position="149"/>
        <end position="172"/>
    </location>
</feature>
<proteinExistence type="predicted"/>
<dbReference type="EMBL" id="PISE01000041">
    <property type="protein sequence ID" value="PKG22484.1"/>
    <property type="molecule type" value="Genomic_DNA"/>
</dbReference>
<reference evidence="2 3" key="1">
    <citation type="journal article" date="2003" name="Int. J. Syst. Evol. Microbiol.">
        <title>Bacillus nealsonii sp. nov., isolated from a spacecraft-assembly facility, whose spores are gamma-radiation resistant.</title>
        <authorList>
            <person name="Venkateswaran K."/>
            <person name="Kempf M."/>
            <person name="Chen F."/>
            <person name="Satomi M."/>
            <person name="Nicholson W."/>
            <person name="Kern R."/>
        </authorList>
    </citation>
    <scope>NUCLEOTIDE SEQUENCE [LARGE SCALE GENOMIC DNA]</scope>
    <source>
        <strain evidence="2 3">FO-92</strain>
    </source>
</reference>
<evidence type="ECO:0000313" key="3">
    <source>
        <dbReference type="Proteomes" id="UP000233375"/>
    </source>
</evidence>
<keyword evidence="1" id="KW-0812">Transmembrane</keyword>
<keyword evidence="1" id="KW-1133">Transmembrane helix</keyword>
<dbReference type="NCBIfam" id="TIGR02893">
    <property type="entry name" value="spore_yabQ"/>
    <property type="match status" value="1"/>
</dbReference>
<protein>
    <submittedName>
        <fullName evidence="2">Spore cortex biosynthesis protein YabQ</fullName>
    </submittedName>
</protein>
<feature type="transmembrane region" description="Helical" evidence="1">
    <location>
        <begin position="94"/>
        <end position="118"/>
    </location>
</feature>
<dbReference type="InterPro" id="IPR019074">
    <property type="entry name" value="YabQ"/>
</dbReference>
<dbReference type="OrthoDB" id="1653819at2"/>
<feature type="transmembrane region" description="Helical" evidence="1">
    <location>
        <begin position="68"/>
        <end position="87"/>
    </location>
</feature>
<dbReference type="Proteomes" id="UP000233375">
    <property type="component" value="Unassembled WGS sequence"/>
</dbReference>
<sequence>MTLSVQFMTMLAMIGMGLFFGISLETYQYFLKRPVRKRLIVFFHDLLFWIFQALLLFYVLFLVNQGEVRIYIILALFLGFAIYQALLKKVYLRLLKLVISISIRFYQLIVKLLINLVYKPIKSLIFLLISIVVFLYKGLMALARAAVRVLSFILKIMFLPFKWLFSLIWLLLPKRGKNSVEKFSGEMAGYFHKIKKYWINWITNRKKQ</sequence>
<keyword evidence="3" id="KW-1185">Reference proteome</keyword>
<gene>
    <name evidence="2" type="primary">yabQ</name>
    <name evidence="2" type="ORF">CWS01_17045</name>
</gene>
<organism evidence="2 3">
    <name type="scientific">Niallia nealsonii</name>
    <dbReference type="NCBI Taxonomy" id="115979"/>
    <lineage>
        <taxon>Bacteria</taxon>
        <taxon>Bacillati</taxon>
        <taxon>Bacillota</taxon>
        <taxon>Bacilli</taxon>
        <taxon>Bacillales</taxon>
        <taxon>Bacillaceae</taxon>
        <taxon>Niallia</taxon>
    </lineage>
</organism>
<dbReference type="RefSeq" id="WP_101178381.1">
    <property type="nucleotide sequence ID" value="NZ_PISE01000041.1"/>
</dbReference>
<feature type="transmembrane region" description="Helical" evidence="1">
    <location>
        <begin position="124"/>
        <end position="142"/>
    </location>
</feature>
<feature type="transmembrane region" description="Helical" evidence="1">
    <location>
        <begin position="6"/>
        <end position="27"/>
    </location>
</feature>
<accession>A0A2N0YZ13</accession>
<comment type="caution">
    <text evidence="2">The sequence shown here is derived from an EMBL/GenBank/DDBJ whole genome shotgun (WGS) entry which is preliminary data.</text>
</comment>